<comment type="caution">
    <text evidence="2">The sequence shown here is derived from an EMBL/GenBank/DDBJ whole genome shotgun (WGS) entry which is preliminary data.</text>
</comment>
<protein>
    <submittedName>
        <fullName evidence="2">Uncharacterized protein</fullName>
    </submittedName>
</protein>
<dbReference type="EMBL" id="MIFZ01000349">
    <property type="protein sequence ID" value="OSY48642.1"/>
    <property type="molecule type" value="Genomic_DNA"/>
</dbReference>
<reference evidence="2 3" key="1">
    <citation type="submission" date="2016-09" db="EMBL/GenBank/DDBJ databases">
        <title>Streptomyces fradiae DSM40063, a candidate organism with high potential of specific P450 cytochromes.</title>
        <authorList>
            <person name="Grumaz C."/>
            <person name="Vainshtein Y."/>
            <person name="Kirstahler P."/>
            <person name="Sohn K."/>
        </authorList>
    </citation>
    <scope>NUCLEOTIDE SEQUENCE [LARGE SCALE GENOMIC DNA]</scope>
    <source>
        <strain evidence="2 3">DSM 40063</strain>
    </source>
</reference>
<feature type="region of interest" description="Disordered" evidence="1">
    <location>
        <begin position="309"/>
        <end position="328"/>
    </location>
</feature>
<feature type="region of interest" description="Disordered" evidence="1">
    <location>
        <begin position="270"/>
        <end position="298"/>
    </location>
</feature>
<proteinExistence type="predicted"/>
<evidence type="ECO:0000313" key="2">
    <source>
        <dbReference type="EMBL" id="OSY48642.1"/>
    </source>
</evidence>
<name>A0A1Y2NMB7_STRFR</name>
<dbReference type="AlphaFoldDB" id="A0A1Y2NMB7"/>
<feature type="region of interest" description="Disordered" evidence="1">
    <location>
        <begin position="1"/>
        <end position="23"/>
    </location>
</feature>
<dbReference type="Proteomes" id="UP000194318">
    <property type="component" value="Unassembled WGS sequence"/>
</dbReference>
<feature type="compositionally biased region" description="Gly residues" evidence="1">
    <location>
        <begin position="161"/>
        <end position="177"/>
    </location>
</feature>
<organism evidence="2 3">
    <name type="scientific">Streptomyces fradiae ATCC 10745 = DSM 40063</name>
    <dbReference type="NCBI Taxonomy" id="1319510"/>
    <lineage>
        <taxon>Bacteria</taxon>
        <taxon>Bacillati</taxon>
        <taxon>Actinomycetota</taxon>
        <taxon>Actinomycetes</taxon>
        <taxon>Kitasatosporales</taxon>
        <taxon>Streptomycetaceae</taxon>
        <taxon>Streptomyces</taxon>
    </lineage>
</organism>
<feature type="compositionally biased region" description="Low complexity" evidence="1">
    <location>
        <begin position="83"/>
        <end position="92"/>
    </location>
</feature>
<feature type="region of interest" description="Disordered" evidence="1">
    <location>
        <begin position="133"/>
        <end position="202"/>
    </location>
</feature>
<feature type="region of interest" description="Disordered" evidence="1">
    <location>
        <begin position="56"/>
        <end position="92"/>
    </location>
</feature>
<evidence type="ECO:0000256" key="1">
    <source>
        <dbReference type="SAM" id="MobiDB-lite"/>
    </source>
</evidence>
<accession>A0A1Y2NMB7</accession>
<evidence type="ECO:0000313" key="3">
    <source>
        <dbReference type="Proteomes" id="UP000194318"/>
    </source>
</evidence>
<feature type="region of interest" description="Disordered" evidence="1">
    <location>
        <begin position="228"/>
        <end position="252"/>
    </location>
</feature>
<sequence>MQGAHHVEAPGVGEQPELGAGPGVEVQQVVRAGLRVAAEVQVGDAPVAQRGEQVAGQALDGRVRRPGAHGGQSRAVGPGADLPPGRGHPARPGAVAVRVEEPVAVPAGRQVPLEQQRAAGLRHARVEVPYLARGAGQDGAAQPRARRQQPGTAPLGDHGQPQGGGHGGGLVGVGGHQGARVRDAQAAAGRGEPGLVGDARGEPRRLVGQEEAAGGAVRFPAQLVQGEGGGVVQGQQDGGRAAEGSADPGERVADAGEAVAGRTGVALPHVPRPRHRLAGSPRHDVDGHAGAAEGPGGAERAVVERVPVQAQQHGGDPGVEERHGMSSSRCPDWAVKCTDGLGAGRSGFAAGIHAIRSDRTTL</sequence>
<gene>
    <name evidence="2" type="ORF">BG846_05698</name>
</gene>